<keyword evidence="5" id="KW-0411">Iron-sulfur</keyword>
<dbReference type="GO" id="GO:0016491">
    <property type="term" value="F:oxidoreductase activity"/>
    <property type="evidence" value="ECO:0007669"/>
    <property type="project" value="InterPro"/>
</dbReference>
<keyword evidence="3" id="KW-0479">Metal-binding</keyword>
<dbReference type="SUPFAM" id="SSF102114">
    <property type="entry name" value="Radical SAM enzymes"/>
    <property type="match status" value="1"/>
</dbReference>
<dbReference type="PANTHER" id="PTHR43273:SF3">
    <property type="entry name" value="ANAEROBIC SULFATASE-MATURATING ENZYME HOMOLOG ASLB-RELATED"/>
    <property type="match status" value="1"/>
</dbReference>
<dbReference type="InterPro" id="IPR023867">
    <property type="entry name" value="Sulphatase_maturase_rSAM"/>
</dbReference>
<name>A0A7W5VSN6_9ACTN</name>
<evidence type="ECO:0000313" key="8">
    <source>
        <dbReference type="EMBL" id="MBB3733787.1"/>
    </source>
</evidence>
<dbReference type="InterPro" id="IPR007197">
    <property type="entry name" value="rSAM"/>
</dbReference>
<keyword evidence="9" id="KW-1185">Reference proteome</keyword>
<dbReference type="Proteomes" id="UP000579945">
    <property type="component" value="Unassembled WGS sequence"/>
</dbReference>
<dbReference type="NCBIfam" id="TIGR04085">
    <property type="entry name" value="rSAM_more_4Fe4S"/>
    <property type="match status" value="1"/>
</dbReference>
<keyword evidence="4" id="KW-0408">Iron</keyword>
<keyword evidence="2" id="KW-0949">S-adenosyl-L-methionine</keyword>
<dbReference type="GeneID" id="95395714"/>
<dbReference type="AlphaFoldDB" id="A0A7W5VSN6"/>
<feature type="domain" description="Radical SAM core" evidence="7">
    <location>
        <begin position="94"/>
        <end position="321"/>
    </location>
</feature>
<dbReference type="Pfam" id="PF04055">
    <property type="entry name" value="Radical_SAM"/>
    <property type="match status" value="1"/>
</dbReference>
<dbReference type="InterPro" id="IPR023885">
    <property type="entry name" value="4Fe4S-binding_SPASM_dom"/>
</dbReference>
<gene>
    <name evidence="8" type="ORF">FHR33_009740</name>
</gene>
<dbReference type="GO" id="GO:0051536">
    <property type="term" value="F:iron-sulfur cluster binding"/>
    <property type="evidence" value="ECO:0007669"/>
    <property type="project" value="UniProtKB-KW"/>
</dbReference>
<sequence>MTITAADNSRYKPSRFNLIAWEDEISQRQLLIYNTMSSAFVRLEQPTADRVALLLKSGMPAAADDALTSALAGQGVLVPEGLDELALVDSMERYYKQRKDCLNLILMPTEKCNFRCVYCYEDFVKGKMSDEVKGGIIRLVAREAPHLKSLNVDWFGGEPLSALGVVRDVSAELIALCEANGVEYSSSMTTNGFLLSGSVAEEVLGLKISRYQITLDGTSTTHNQLRVLRNGRGTFDTIVDNLSALQKSRHDFKVRIRVNFTPQVAQEMPSFLAFMGERFGNDPRFSIWFHPVGRWGGPHDEEIETCDQQSAEELERSFTDAAVDSGFPLTSWQQTMRPYGSSCYAADPRSYVIGSDGSVYKCTVALREPKNHVGQLSSDGDLQLRNDRMAVWISSGAQVDAGCQACAFRPACHGDACPLARLQRNGERSCPPIKSNIKKVLPLIAVRVGKQQ</sequence>
<evidence type="ECO:0000256" key="3">
    <source>
        <dbReference type="ARBA" id="ARBA00022723"/>
    </source>
</evidence>
<accession>A0A7W5VSN6</accession>
<comment type="similarity">
    <text evidence="6">Belongs to the radical SAM superfamily. Anaerobic sulfatase-maturating enzyme family.</text>
</comment>
<dbReference type="InterPro" id="IPR013785">
    <property type="entry name" value="Aldolase_TIM"/>
</dbReference>
<dbReference type="PANTHER" id="PTHR43273">
    <property type="entry name" value="ANAEROBIC SULFATASE-MATURATING ENZYME HOMOLOG ASLB-RELATED"/>
    <property type="match status" value="1"/>
</dbReference>
<evidence type="ECO:0000259" key="7">
    <source>
        <dbReference type="PROSITE" id="PS51918"/>
    </source>
</evidence>
<dbReference type="UniPathway" id="UPA00782"/>
<evidence type="ECO:0000256" key="6">
    <source>
        <dbReference type="ARBA" id="ARBA00023601"/>
    </source>
</evidence>
<dbReference type="EMBL" id="JACIBV010000003">
    <property type="protein sequence ID" value="MBB3733787.1"/>
    <property type="molecule type" value="Genomic_DNA"/>
</dbReference>
<dbReference type="RefSeq" id="WP_183662492.1">
    <property type="nucleotide sequence ID" value="NZ_BAAAXX010000059.1"/>
</dbReference>
<dbReference type="PROSITE" id="PS51918">
    <property type="entry name" value="RADICAL_SAM"/>
    <property type="match status" value="1"/>
</dbReference>
<comment type="cofactor">
    <cofactor evidence="1">
        <name>[4Fe-4S] cluster</name>
        <dbReference type="ChEBI" id="CHEBI:49883"/>
    </cofactor>
</comment>
<protein>
    <recommendedName>
        <fullName evidence="7">Radical SAM core domain-containing protein</fullName>
    </recommendedName>
</protein>
<dbReference type="GO" id="GO:0046872">
    <property type="term" value="F:metal ion binding"/>
    <property type="evidence" value="ECO:0007669"/>
    <property type="project" value="UniProtKB-KW"/>
</dbReference>
<reference evidence="8 9" key="1">
    <citation type="submission" date="2020-08" db="EMBL/GenBank/DDBJ databases">
        <title>Sequencing the genomes of 1000 actinobacteria strains.</title>
        <authorList>
            <person name="Klenk H.-P."/>
        </authorList>
    </citation>
    <scope>NUCLEOTIDE SEQUENCE [LARGE SCALE GENOMIC DNA]</scope>
    <source>
        <strain evidence="8 9">DSM 44320</strain>
    </source>
</reference>
<evidence type="ECO:0000256" key="1">
    <source>
        <dbReference type="ARBA" id="ARBA00001966"/>
    </source>
</evidence>
<dbReference type="CDD" id="cd01335">
    <property type="entry name" value="Radical_SAM"/>
    <property type="match status" value="1"/>
</dbReference>
<dbReference type="SFLD" id="SFLDS00029">
    <property type="entry name" value="Radical_SAM"/>
    <property type="match status" value="1"/>
</dbReference>
<evidence type="ECO:0000256" key="2">
    <source>
        <dbReference type="ARBA" id="ARBA00022691"/>
    </source>
</evidence>
<dbReference type="Gene3D" id="3.20.20.70">
    <property type="entry name" value="Aldolase class I"/>
    <property type="match status" value="1"/>
</dbReference>
<dbReference type="InterPro" id="IPR058240">
    <property type="entry name" value="rSAM_sf"/>
</dbReference>
<evidence type="ECO:0000256" key="4">
    <source>
        <dbReference type="ARBA" id="ARBA00023004"/>
    </source>
</evidence>
<organism evidence="8 9">
    <name type="scientific">Nonomuraea dietziae</name>
    <dbReference type="NCBI Taxonomy" id="65515"/>
    <lineage>
        <taxon>Bacteria</taxon>
        <taxon>Bacillati</taxon>
        <taxon>Actinomycetota</taxon>
        <taxon>Actinomycetes</taxon>
        <taxon>Streptosporangiales</taxon>
        <taxon>Streptosporangiaceae</taxon>
        <taxon>Nonomuraea</taxon>
    </lineage>
</organism>
<comment type="caution">
    <text evidence="8">The sequence shown here is derived from an EMBL/GenBank/DDBJ whole genome shotgun (WGS) entry which is preliminary data.</text>
</comment>
<evidence type="ECO:0000313" key="9">
    <source>
        <dbReference type="Proteomes" id="UP000579945"/>
    </source>
</evidence>
<proteinExistence type="inferred from homology"/>
<evidence type="ECO:0000256" key="5">
    <source>
        <dbReference type="ARBA" id="ARBA00023014"/>
    </source>
</evidence>
<dbReference type="SFLD" id="SFLDG01067">
    <property type="entry name" value="SPASM/twitch_domain_containing"/>
    <property type="match status" value="1"/>
</dbReference>